<keyword evidence="3" id="KW-0597">Phosphoprotein</keyword>
<organism evidence="12 13">
    <name type="scientific">Mesosutterella porci</name>
    <dbReference type="NCBI Taxonomy" id="2915351"/>
    <lineage>
        <taxon>Bacteria</taxon>
        <taxon>Pseudomonadati</taxon>
        <taxon>Pseudomonadota</taxon>
        <taxon>Betaproteobacteria</taxon>
        <taxon>Burkholderiales</taxon>
        <taxon>Sutterellaceae</taxon>
        <taxon>Mesosutterella</taxon>
    </lineage>
</organism>
<dbReference type="SUPFAM" id="SSF47384">
    <property type="entry name" value="Homodimeric domain of signal transducing histidine kinase"/>
    <property type="match status" value="1"/>
</dbReference>
<evidence type="ECO:0000256" key="6">
    <source>
        <dbReference type="ARBA" id="ARBA00022777"/>
    </source>
</evidence>
<evidence type="ECO:0000256" key="1">
    <source>
        <dbReference type="ARBA" id="ARBA00000085"/>
    </source>
</evidence>
<keyword evidence="6" id="KW-0418">Kinase</keyword>
<dbReference type="EC" id="2.7.13.3" evidence="2"/>
<dbReference type="InterPro" id="IPR036890">
    <property type="entry name" value="HATPase_C_sf"/>
</dbReference>
<dbReference type="SUPFAM" id="SSF53850">
    <property type="entry name" value="Periplasmic binding protein-like II"/>
    <property type="match status" value="1"/>
</dbReference>
<dbReference type="PRINTS" id="PR00344">
    <property type="entry name" value="BCTRLSENSOR"/>
</dbReference>
<dbReference type="Pfam" id="PF12974">
    <property type="entry name" value="Phosphonate-bd"/>
    <property type="match status" value="1"/>
</dbReference>
<feature type="signal peptide" evidence="10">
    <location>
        <begin position="1"/>
        <end position="19"/>
    </location>
</feature>
<name>A0ABS9MRW3_9BURK</name>
<evidence type="ECO:0000256" key="10">
    <source>
        <dbReference type="SAM" id="SignalP"/>
    </source>
</evidence>
<evidence type="ECO:0000256" key="3">
    <source>
        <dbReference type="ARBA" id="ARBA00022553"/>
    </source>
</evidence>
<dbReference type="CDD" id="cd00082">
    <property type="entry name" value="HisKA"/>
    <property type="match status" value="1"/>
</dbReference>
<evidence type="ECO:0000256" key="2">
    <source>
        <dbReference type="ARBA" id="ARBA00012438"/>
    </source>
</evidence>
<evidence type="ECO:0000256" key="4">
    <source>
        <dbReference type="ARBA" id="ARBA00022679"/>
    </source>
</evidence>
<dbReference type="InterPro" id="IPR036097">
    <property type="entry name" value="HisK_dim/P_sf"/>
</dbReference>
<dbReference type="SMART" id="SM00387">
    <property type="entry name" value="HATPase_c"/>
    <property type="match status" value="1"/>
</dbReference>
<proteinExistence type="predicted"/>
<sequence>MLRAVACALAALLALAAHAAPPAAEEPAPVTLYANEFLLPGLKMESADRTVEAIARAVAPRPLKTVVVGIEELDEAVRQRKADIVIAGAAIYRRHVQNGMRDIATLVTELQPDPDHAVGGLIVTRADRSDISTLADLRGKSLAVNHPVGFQGILVLKKDLADAGYNPEQFFSRIEYYGLEPGPRLNAVRNGLVDAATINVCYAERMERAGANVLEGLKTVAERKNPEARCRASTSLYPNWSLLVSPNLDAGTIVRIASAVHTMPPGADGHQWTIASDFSRADDLYRTLRMGPYAYLRSWTLERILAEYGTLVAFALLALAGLVLHYVRTQRLVEIRTRQLRLALEREKELSEAAGEATRRYETARRIATVSQMSSLVAHEISQPLAGILLYCRGMRELIARKAEAHGFSPELLTETLDKIEARARKASDVVKAVRGYAKSQARPVTKLGLCALVSKTAESFARLGQAAPDTISLELPREELWVDGVAIELELMLANLVKNSLEATSKVPRPKVSIQLEKTPGTKARIRVLDNGPAVSDGLFEQINRPLSSSKPEGLGLGLSIVRGIAEGHGGTVSVSRTEAGSLGVEILLPLSAPAEDTHA</sequence>
<dbReference type="EMBL" id="JAKNCT010000004">
    <property type="protein sequence ID" value="MCG5030743.1"/>
    <property type="molecule type" value="Genomic_DNA"/>
</dbReference>
<dbReference type="Pfam" id="PF02518">
    <property type="entry name" value="HATPase_c"/>
    <property type="match status" value="1"/>
</dbReference>
<keyword evidence="13" id="KW-1185">Reference proteome</keyword>
<dbReference type="InterPro" id="IPR005467">
    <property type="entry name" value="His_kinase_dom"/>
</dbReference>
<keyword evidence="9" id="KW-0812">Transmembrane</keyword>
<dbReference type="Gene3D" id="1.10.287.130">
    <property type="match status" value="1"/>
</dbReference>
<keyword evidence="10" id="KW-0732">Signal</keyword>
<evidence type="ECO:0000256" key="5">
    <source>
        <dbReference type="ARBA" id="ARBA00022741"/>
    </source>
</evidence>
<keyword evidence="8" id="KW-0902">Two-component regulatory system</keyword>
<protein>
    <recommendedName>
        <fullName evidence="2">histidine kinase</fullName>
        <ecNumber evidence="2">2.7.13.3</ecNumber>
    </recommendedName>
</protein>
<evidence type="ECO:0000256" key="7">
    <source>
        <dbReference type="ARBA" id="ARBA00022840"/>
    </source>
</evidence>
<evidence type="ECO:0000313" key="12">
    <source>
        <dbReference type="EMBL" id="MCG5030743.1"/>
    </source>
</evidence>
<dbReference type="PROSITE" id="PS50109">
    <property type="entry name" value="HIS_KIN"/>
    <property type="match status" value="1"/>
</dbReference>
<evidence type="ECO:0000256" key="9">
    <source>
        <dbReference type="SAM" id="Phobius"/>
    </source>
</evidence>
<keyword evidence="7" id="KW-0067">ATP-binding</keyword>
<dbReference type="InterPro" id="IPR003594">
    <property type="entry name" value="HATPase_dom"/>
</dbReference>
<evidence type="ECO:0000313" key="13">
    <source>
        <dbReference type="Proteomes" id="UP001297600"/>
    </source>
</evidence>
<keyword evidence="9" id="KW-1133">Transmembrane helix</keyword>
<dbReference type="SUPFAM" id="SSF55874">
    <property type="entry name" value="ATPase domain of HSP90 chaperone/DNA topoisomerase II/histidine kinase"/>
    <property type="match status" value="1"/>
</dbReference>
<keyword evidence="9" id="KW-0472">Membrane</keyword>
<dbReference type="PANTHER" id="PTHR43065:SF10">
    <property type="entry name" value="PEROXIDE STRESS-ACTIVATED HISTIDINE KINASE MAK3"/>
    <property type="match status" value="1"/>
</dbReference>
<comment type="catalytic activity">
    <reaction evidence="1">
        <text>ATP + protein L-histidine = ADP + protein N-phospho-L-histidine.</text>
        <dbReference type="EC" id="2.7.13.3"/>
    </reaction>
</comment>
<dbReference type="RefSeq" id="WP_237978396.1">
    <property type="nucleotide sequence ID" value="NZ_JAKNCT010000004.1"/>
</dbReference>
<keyword evidence="4" id="KW-0808">Transferase</keyword>
<dbReference type="Proteomes" id="UP001297600">
    <property type="component" value="Unassembled WGS sequence"/>
</dbReference>
<accession>A0ABS9MRW3</accession>
<evidence type="ECO:0000259" key="11">
    <source>
        <dbReference type="PROSITE" id="PS50109"/>
    </source>
</evidence>
<feature type="transmembrane region" description="Helical" evidence="9">
    <location>
        <begin position="308"/>
        <end position="327"/>
    </location>
</feature>
<dbReference type="PANTHER" id="PTHR43065">
    <property type="entry name" value="SENSOR HISTIDINE KINASE"/>
    <property type="match status" value="1"/>
</dbReference>
<dbReference type="InterPro" id="IPR004358">
    <property type="entry name" value="Sig_transdc_His_kin-like_C"/>
</dbReference>
<feature type="domain" description="Histidine kinase" evidence="11">
    <location>
        <begin position="376"/>
        <end position="594"/>
    </location>
</feature>
<feature type="chain" id="PRO_5045169222" description="histidine kinase" evidence="10">
    <location>
        <begin position="20"/>
        <end position="601"/>
    </location>
</feature>
<dbReference type="InterPro" id="IPR003661">
    <property type="entry name" value="HisK_dim/P_dom"/>
</dbReference>
<dbReference type="Gene3D" id="3.40.190.10">
    <property type="entry name" value="Periplasmic binding protein-like II"/>
    <property type="match status" value="1"/>
</dbReference>
<gene>
    <name evidence="12" type="ORF">MAF45_04695</name>
</gene>
<dbReference type="SMART" id="SM00388">
    <property type="entry name" value="HisKA"/>
    <property type="match status" value="1"/>
</dbReference>
<keyword evidence="5" id="KW-0547">Nucleotide-binding</keyword>
<comment type="caution">
    <text evidence="12">The sequence shown here is derived from an EMBL/GenBank/DDBJ whole genome shotgun (WGS) entry which is preliminary data.</text>
</comment>
<dbReference type="Gene3D" id="3.30.565.10">
    <property type="entry name" value="Histidine kinase-like ATPase, C-terminal domain"/>
    <property type="match status" value="1"/>
</dbReference>
<reference evidence="12 13" key="1">
    <citation type="submission" date="2022-02" db="EMBL/GenBank/DDBJ databases">
        <title>Mesosutterella porci, a novel member of the family Sutterellaceae from pig feces.</title>
        <authorList>
            <person name="Wylensek D."/>
            <person name="Clavel T."/>
        </authorList>
    </citation>
    <scope>NUCLEOTIDE SEQUENCE [LARGE SCALE GENOMIC DNA]</scope>
    <source>
        <strain evidence="13">oilRF-744-wt-GAM-9</strain>
    </source>
</reference>
<evidence type="ECO:0000256" key="8">
    <source>
        <dbReference type="ARBA" id="ARBA00023012"/>
    </source>
</evidence>